<name>A0ABN7SZI1_OIKDI</name>
<gene>
    <name evidence="1" type="ORF">OKIOD_LOCUS12194</name>
</gene>
<dbReference type="Proteomes" id="UP001158576">
    <property type="component" value="Chromosome 1"/>
</dbReference>
<sequence length="747" mass="84824">MSIPFFDEKTRSKASEILGKALRSFWITSSCCRCAHSGNSSLLGSPVSTIQDQPLLSEVTDLCQTCGSPQSTSPAPPLASLLTDDEKINHQKLSENPSDLSVLGDAPDHLLPRKISGLQRPTTLPIFQYTEIVPRSPRQQAFGLLTLEHYTYQESLIIVHHMASLIHTQNLGKSQLAAELSLAMRTMRKNLSPPVAIEAVNLVQRALCRAQNKTLCEEIVKDQGFIRVVGSLHKNRNFLENKQLLTLAKNLLRLRWSLQYSTIPDFINSCKISDMEENFETDEVTLFCQCLHNVHLMSSLDENLTENMGQSAVRILDGYVASEIDDDELSSTLYRVTLLFKCFGKKMNFCQKRQIGELFIKMIDKGTLTSDFTFDDGRLAVIHVLDAFYRAEAELNGFRAIFNTCCNELAESQHAKLTSQDVSALLRCFQKFKEQDNGAVNKCLSKIADAMYTSIISDMETVKARDYTKNVKTLTAKYFYSDRLFYVFCSIVERDLEAKCSRKASDKNICAKSCRFLDFCALADALDAISQINFIFKNEVYHRQFLEKIENRLCDLKTWKSLFSSQVKNKSSKIAFVLQHFQTFGYFPKKFISATNSANQSRLAFILANKNKKVHSQLKSWALYQNAVSYNVALKKSIFSTMLKADFSDQPRSLMTMETNILQLLVIFFKPPNKITQEYSPGHNIPYFVINNDFVILPLPRLKYKHRIIFIPHYEFDSLQGGNKGPSVAQFAYLSQKILSLNSAFLQ</sequence>
<evidence type="ECO:0000313" key="1">
    <source>
        <dbReference type="EMBL" id="CAG5107654.1"/>
    </source>
</evidence>
<protein>
    <submittedName>
        <fullName evidence="1">Oidioi.mRNA.OKI2018_I69.chr1.g3429.t1.cds</fullName>
    </submittedName>
</protein>
<dbReference type="EMBL" id="OU015566">
    <property type="protein sequence ID" value="CAG5107654.1"/>
    <property type="molecule type" value="Genomic_DNA"/>
</dbReference>
<organism evidence="1 2">
    <name type="scientific">Oikopleura dioica</name>
    <name type="common">Tunicate</name>
    <dbReference type="NCBI Taxonomy" id="34765"/>
    <lineage>
        <taxon>Eukaryota</taxon>
        <taxon>Metazoa</taxon>
        <taxon>Chordata</taxon>
        <taxon>Tunicata</taxon>
        <taxon>Appendicularia</taxon>
        <taxon>Copelata</taxon>
        <taxon>Oikopleuridae</taxon>
        <taxon>Oikopleura</taxon>
    </lineage>
</organism>
<keyword evidence="2" id="KW-1185">Reference proteome</keyword>
<accession>A0ABN7SZI1</accession>
<reference evidence="1 2" key="1">
    <citation type="submission" date="2021-04" db="EMBL/GenBank/DDBJ databases">
        <authorList>
            <person name="Bliznina A."/>
        </authorList>
    </citation>
    <scope>NUCLEOTIDE SEQUENCE [LARGE SCALE GENOMIC DNA]</scope>
</reference>
<proteinExistence type="predicted"/>
<evidence type="ECO:0000313" key="2">
    <source>
        <dbReference type="Proteomes" id="UP001158576"/>
    </source>
</evidence>